<dbReference type="SUPFAM" id="SSF49879">
    <property type="entry name" value="SMAD/FHA domain"/>
    <property type="match status" value="1"/>
</dbReference>
<evidence type="ECO:0000313" key="2">
    <source>
        <dbReference type="EMBL" id="HJH50228.1"/>
    </source>
</evidence>
<organism evidence="2 3">
    <name type="scientific">Merdimonas faecis</name>
    <dbReference type="NCBI Taxonomy" id="1653435"/>
    <lineage>
        <taxon>Bacteria</taxon>
        <taxon>Bacillati</taxon>
        <taxon>Bacillota</taxon>
        <taxon>Clostridia</taxon>
        <taxon>Lachnospirales</taxon>
        <taxon>Lachnospiraceae</taxon>
        <taxon>Merdimonas</taxon>
    </lineage>
</organism>
<dbReference type="AlphaFoldDB" id="A0A9D2VYU1"/>
<feature type="domain" description="FHA" evidence="1">
    <location>
        <begin position="106"/>
        <end position="156"/>
    </location>
</feature>
<dbReference type="PROSITE" id="PS50006">
    <property type="entry name" value="FHA_DOMAIN"/>
    <property type="match status" value="1"/>
</dbReference>
<dbReference type="Proteomes" id="UP000813420">
    <property type="component" value="Unassembled WGS sequence"/>
</dbReference>
<proteinExistence type="predicted"/>
<reference evidence="2" key="2">
    <citation type="submission" date="2021-09" db="EMBL/GenBank/DDBJ databases">
        <authorList>
            <person name="Gilroy R."/>
        </authorList>
    </citation>
    <scope>NUCLEOTIDE SEQUENCE</scope>
    <source>
        <strain evidence="2">USAMLcec4-12693</strain>
    </source>
</reference>
<reference evidence="2" key="1">
    <citation type="journal article" date="2021" name="PeerJ">
        <title>Extensive microbial diversity within the chicken gut microbiome revealed by metagenomics and culture.</title>
        <authorList>
            <person name="Gilroy R."/>
            <person name="Ravi A."/>
            <person name="Getino M."/>
            <person name="Pursley I."/>
            <person name="Horton D.L."/>
            <person name="Alikhan N.F."/>
            <person name="Baker D."/>
            <person name="Gharbi K."/>
            <person name="Hall N."/>
            <person name="Watson M."/>
            <person name="Adriaenssens E.M."/>
            <person name="Foster-Nyarko E."/>
            <person name="Jarju S."/>
            <person name="Secka A."/>
            <person name="Antonio M."/>
            <person name="Oren A."/>
            <person name="Chaudhuri R.R."/>
            <person name="La Ragione R."/>
            <person name="Hildebrand F."/>
            <person name="Pallen M.J."/>
        </authorList>
    </citation>
    <scope>NUCLEOTIDE SEQUENCE</scope>
    <source>
        <strain evidence="2">USAMLcec4-12693</strain>
    </source>
</reference>
<comment type="caution">
    <text evidence="2">The sequence shown here is derived from an EMBL/GenBank/DDBJ whole genome shotgun (WGS) entry which is preliminary data.</text>
</comment>
<sequence length="183" mass="20995">MREYLKGWKEKGEIHIPPIPDTGEEDVVIRAYIPPYRKETVEEPEKEKEYTDFPEADDEMTVPLKTGVEPEGDDAPTVLLRREVKGTLYLTRCSTGERILVSKDPYIIGKGSECDYIIKGNPSVSRMHIKIYQKDGARYLEDLVSLNHTYVGEQEVTEDIKLEDGMEITLADEAFRVEIEIEK</sequence>
<dbReference type="RefSeq" id="WP_270645445.1">
    <property type="nucleotide sequence ID" value="NZ_CALWFG010000047.1"/>
</dbReference>
<dbReference type="CDD" id="cd00060">
    <property type="entry name" value="FHA"/>
    <property type="match status" value="1"/>
</dbReference>
<accession>A0A9D2VYU1</accession>
<dbReference type="InterPro" id="IPR008984">
    <property type="entry name" value="SMAD_FHA_dom_sf"/>
</dbReference>
<evidence type="ECO:0000259" key="1">
    <source>
        <dbReference type="PROSITE" id="PS50006"/>
    </source>
</evidence>
<protein>
    <submittedName>
        <fullName evidence="2">FHA domain-containing protein</fullName>
    </submittedName>
</protein>
<dbReference type="Gene3D" id="2.60.200.20">
    <property type="match status" value="1"/>
</dbReference>
<dbReference type="InterPro" id="IPR000253">
    <property type="entry name" value="FHA_dom"/>
</dbReference>
<dbReference type="Pfam" id="PF00498">
    <property type="entry name" value="FHA"/>
    <property type="match status" value="1"/>
</dbReference>
<evidence type="ECO:0000313" key="3">
    <source>
        <dbReference type="Proteomes" id="UP000813420"/>
    </source>
</evidence>
<gene>
    <name evidence="2" type="ORF">K8V39_08195</name>
</gene>
<dbReference type="EMBL" id="DYXE01000073">
    <property type="protein sequence ID" value="HJH50228.1"/>
    <property type="molecule type" value="Genomic_DNA"/>
</dbReference>
<dbReference type="SMART" id="SM00240">
    <property type="entry name" value="FHA"/>
    <property type="match status" value="1"/>
</dbReference>
<name>A0A9D2VYU1_9FIRM</name>